<dbReference type="PROSITE" id="PS50096">
    <property type="entry name" value="IQ"/>
    <property type="match status" value="1"/>
</dbReference>
<sequence>MGMSEEIRNDIRLAKSMIESNLITKAKDTLYQCIKRTQKLILETHSSNTSLLQVFAQLLNKSYKSMARIEKKQRHYTESIEWYQKAYNSAKKADATPDLATKTFRELQDTISFYTTKIKSSKSPIRIRPSPNQQRLYQKNCQKITTSSSCKRQETLKHRDDFVNMRIYATPMKEKSEITTKKNKIKTKSKLSNGEKGIALGINEKISKIFNSFHLKNKKPQKNIEKSDQSEKKSTEIFQESEIQLKSPDLTLKVPKSMNFSLETGIKLGVLNTKAEKKNVSNKLEEEKAIIVRKVCAEAADFLSKRLESRTNALGFIVKSSKILMNSIETNILYYLNQNYTKITIICKQNNKKYTLTLPFNQDQGSISEYIDKKIENYLLIVDDKLEIVPISSKTIAKGFVVDEISYTVSICEEYPREKYCVSGTFMKTFLEKHDKSEAKNQFLQVFTKLPQRKNPMQAFSCVFVNEKHQISVNSLENWRKIFHISEFSYNNLPVTAKISELSFENSFYYILSISNFPYIRLPKHIISNNFWNPSSNSCNHILLLNSIHFSDNFTDFYLELPQIIKKIPSILEKSPEETLQISVNSGSIIKNLQSGSPKAQDKDGFNKKHLKSLIKLQRKFKKYLIDDKNKLQINEYNGVILSTKIQDFEVNVLAKNDACLVQMANVEKHFYLYINHFMFLYVKKLVDSIIIEYSTATGKIGTKIFNFSKGIFDQIGDGRIIYRDCKLVNRDLHQICCYYYTSGLLEFSVTNKLGHESKFRIDIQTLSSSLGLDSQYLYGMVKFAVKNLLIIKEPDIIYLDLGRKYTTLDSVIKIQAFFRGRSIRKTIPRVTMNAIYKNYLMLKKKKYAILLILKDKIIMLRAIRGCEVWGKNLSKIALDREGLLTNIDYFFHNFIKIGMSKNQDEKIVFNGLDKYASTDDVYKYR</sequence>
<gene>
    <name evidence="1" type="ORF">SteCoe_22390</name>
</gene>
<evidence type="ECO:0000313" key="1">
    <source>
        <dbReference type="EMBL" id="OMJ77915.1"/>
    </source>
</evidence>
<dbReference type="EMBL" id="MPUH01000549">
    <property type="protein sequence ID" value="OMJ77915.1"/>
    <property type="molecule type" value="Genomic_DNA"/>
</dbReference>
<name>A0A1R2BMW9_9CILI</name>
<accession>A0A1R2BMW9</accession>
<reference evidence="1 2" key="1">
    <citation type="submission" date="2016-11" db="EMBL/GenBank/DDBJ databases">
        <title>The macronuclear genome of Stentor coeruleus: a giant cell with tiny introns.</title>
        <authorList>
            <person name="Slabodnick M."/>
            <person name="Ruby J.G."/>
            <person name="Reiff S.B."/>
            <person name="Swart E.C."/>
            <person name="Gosai S."/>
            <person name="Prabakaran S."/>
            <person name="Witkowska E."/>
            <person name="Larue G.E."/>
            <person name="Fisher S."/>
            <person name="Freeman R.M."/>
            <person name="Gunawardena J."/>
            <person name="Chu W."/>
            <person name="Stover N.A."/>
            <person name="Gregory B.D."/>
            <person name="Nowacki M."/>
            <person name="Derisi J."/>
            <person name="Roy S.W."/>
            <person name="Marshall W.F."/>
            <person name="Sood P."/>
        </authorList>
    </citation>
    <scope>NUCLEOTIDE SEQUENCE [LARGE SCALE GENOMIC DNA]</scope>
    <source>
        <strain evidence="1">WM001</strain>
    </source>
</reference>
<protein>
    <submittedName>
        <fullName evidence="1">Uncharacterized protein</fullName>
    </submittedName>
</protein>
<proteinExistence type="predicted"/>
<dbReference type="Proteomes" id="UP000187209">
    <property type="component" value="Unassembled WGS sequence"/>
</dbReference>
<keyword evidence="2" id="KW-1185">Reference proteome</keyword>
<evidence type="ECO:0000313" key="2">
    <source>
        <dbReference type="Proteomes" id="UP000187209"/>
    </source>
</evidence>
<comment type="caution">
    <text evidence="1">The sequence shown here is derived from an EMBL/GenBank/DDBJ whole genome shotgun (WGS) entry which is preliminary data.</text>
</comment>
<organism evidence="1 2">
    <name type="scientific">Stentor coeruleus</name>
    <dbReference type="NCBI Taxonomy" id="5963"/>
    <lineage>
        <taxon>Eukaryota</taxon>
        <taxon>Sar</taxon>
        <taxon>Alveolata</taxon>
        <taxon>Ciliophora</taxon>
        <taxon>Postciliodesmatophora</taxon>
        <taxon>Heterotrichea</taxon>
        <taxon>Heterotrichida</taxon>
        <taxon>Stentoridae</taxon>
        <taxon>Stentor</taxon>
    </lineage>
</organism>
<dbReference type="AlphaFoldDB" id="A0A1R2BMW9"/>